<sequence length="54" mass="6164">MFSFPLVHLKGMCVLHYLDMDMTIVLENTNGLTDGHGYNSLTTGNFFGRIYFKC</sequence>
<reference evidence="1" key="2">
    <citation type="journal article" date="2015" name="Data Brief">
        <title>Shoot transcriptome of the giant reed, Arundo donax.</title>
        <authorList>
            <person name="Barrero R.A."/>
            <person name="Guerrero F.D."/>
            <person name="Moolhuijzen P."/>
            <person name="Goolsby J.A."/>
            <person name="Tidwell J."/>
            <person name="Bellgard S.E."/>
            <person name="Bellgard M.I."/>
        </authorList>
    </citation>
    <scope>NUCLEOTIDE SEQUENCE</scope>
    <source>
        <tissue evidence="1">Shoot tissue taken approximately 20 cm above the soil surface</tissue>
    </source>
</reference>
<organism evidence="1">
    <name type="scientific">Arundo donax</name>
    <name type="common">Giant reed</name>
    <name type="synonym">Donax arundinaceus</name>
    <dbReference type="NCBI Taxonomy" id="35708"/>
    <lineage>
        <taxon>Eukaryota</taxon>
        <taxon>Viridiplantae</taxon>
        <taxon>Streptophyta</taxon>
        <taxon>Embryophyta</taxon>
        <taxon>Tracheophyta</taxon>
        <taxon>Spermatophyta</taxon>
        <taxon>Magnoliopsida</taxon>
        <taxon>Liliopsida</taxon>
        <taxon>Poales</taxon>
        <taxon>Poaceae</taxon>
        <taxon>PACMAD clade</taxon>
        <taxon>Arundinoideae</taxon>
        <taxon>Arundineae</taxon>
        <taxon>Arundo</taxon>
    </lineage>
</organism>
<dbReference type="AlphaFoldDB" id="A0A0A8XNP9"/>
<dbReference type="EMBL" id="GBRH01282741">
    <property type="protein sequence ID" value="JAD15154.1"/>
    <property type="molecule type" value="Transcribed_RNA"/>
</dbReference>
<name>A0A0A8XNP9_ARUDO</name>
<evidence type="ECO:0000313" key="1">
    <source>
        <dbReference type="EMBL" id="JAD15154.1"/>
    </source>
</evidence>
<reference evidence="1" key="1">
    <citation type="submission" date="2014-09" db="EMBL/GenBank/DDBJ databases">
        <authorList>
            <person name="Magalhaes I.L.F."/>
            <person name="Oliveira U."/>
            <person name="Santos F.R."/>
            <person name="Vidigal T.H.D.A."/>
            <person name="Brescovit A.D."/>
            <person name="Santos A.J."/>
        </authorList>
    </citation>
    <scope>NUCLEOTIDE SEQUENCE</scope>
    <source>
        <tissue evidence="1">Shoot tissue taken approximately 20 cm above the soil surface</tissue>
    </source>
</reference>
<protein>
    <submittedName>
        <fullName evidence="1">Uncharacterized protein</fullName>
    </submittedName>
</protein>
<accession>A0A0A8XNP9</accession>
<proteinExistence type="predicted"/>